<dbReference type="InterPro" id="IPR056174">
    <property type="entry name" value="SpoVR_N"/>
</dbReference>
<evidence type="ECO:0000313" key="3">
    <source>
        <dbReference type="Proteomes" id="UP000034682"/>
    </source>
</evidence>
<dbReference type="Pfam" id="PF04293">
    <property type="entry name" value="SpoVR"/>
    <property type="match status" value="2"/>
</dbReference>
<name>A0A0G1T4M9_9BACT</name>
<proteinExistence type="predicted"/>
<dbReference type="PATRIC" id="fig|1618655.3.peg.312"/>
<dbReference type="Proteomes" id="UP000034682">
    <property type="component" value="Unassembled WGS sequence"/>
</dbReference>
<dbReference type="EMBL" id="LCOK01000013">
    <property type="protein sequence ID" value="KKU76754.1"/>
    <property type="molecule type" value="Genomic_DNA"/>
</dbReference>
<accession>A0A0G1T4M9</accession>
<comment type="caution">
    <text evidence="2">The sequence shown here is derived from an EMBL/GenBank/DDBJ whole genome shotgun (WGS) entry which is preliminary data.</text>
</comment>
<protein>
    <submittedName>
        <fullName evidence="2">Stage V sporulation protein R</fullName>
    </submittedName>
</protein>
<evidence type="ECO:0000313" key="2">
    <source>
        <dbReference type="EMBL" id="KKU76754.1"/>
    </source>
</evidence>
<dbReference type="AlphaFoldDB" id="A0A0G1T4M9"/>
<evidence type="ECO:0000259" key="1">
    <source>
        <dbReference type="Pfam" id="PF04293"/>
    </source>
</evidence>
<feature type="domain" description="SpoVR protein-like N-terminal" evidence="1">
    <location>
        <begin position="176"/>
        <end position="283"/>
    </location>
</feature>
<dbReference type="PANTHER" id="PTHR30029:SF2">
    <property type="entry name" value="STAGE V SPORULATION PROTEIN R"/>
    <property type="match status" value="1"/>
</dbReference>
<dbReference type="PANTHER" id="PTHR30029">
    <property type="entry name" value="STAGE V SPORULATION PROTEIN R"/>
    <property type="match status" value="1"/>
</dbReference>
<feature type="domain" description="SpoVR protein-like N-terminal" evidence="1">
    <location>
        <begin position="4"/>
        <end position="162"/>
    </location>
</feature>
<organism evidence="2 3">
    <name type="scientific">Candidatus Giovannonibacteria bacterium GW2011_GWB1_47_6b</name>
    <dbReference type="NCBI Taxonomy" id="1618655"/>
    <lineage>
        <taxon>Bacteria</taxon>
        <taxon>Candidatus Giovannoniibacteriota</taxon>
    </lineage>
</organism>
<gene>
    <name evidence="2" type="ORF">UY02_C0013G0010</name>
</gene>
<reference evidence="2 3" key="1">
    <citation type="journal article" date="2015" name="Nature">
        <title>rRNA introns, odd ribosomes, and small enigmatic genomes across a large radiation of phyla.</title>
        <authorList>
            <person name="Brown C.T."/>
            <person name="Hug L.A."/>
            <person name="Thomas B.C."/>
            <person name="Sharon I."/>
            <person name="Castelle C.J."/>
            <person name="Singh A."/>
            <person name="Wilkins M.J."/>
            <person name="Williams K.H."/>
            <person name="Banfield J.F."/>
        </authorList>
    </citation>
    <scope>NUCLEOTIDE SEQUENCE [LARGE SCALE GENOMIC DNA]</scope>
</reference>
<sequence>MSDLHKLQYWLDRVEDLTREMGLTFYPQKFILCSKEKMLEKQVHHGGYYMYSHWSFGKQFTIDKILYEHKFFFLPYEMVVNTNPCEAFLLGENPLVYNILIAAHVYAHNDFFRHNKAFNETQPERIQRQIRRGCDLIDGHAEDHKIGPGKVVKLLDAAHAAMFTNCGQGPHVRRGTILDFIVENAQSLESWELDILRFIQTVSGHLMPQLRTKVMNEGWATFWHYQMLRKLEKEIRTKLSFDDYFQAYQLHLSVIRLGQEDITVLNPYRIGFATWSKIAETHGVPFAFNVRQSQTDHEFLLDHFNGQDFIYKWFVKPGYVDKILARSPRIKPWDVIPPNDRADRIADFTELVRKSVWGNGTPRFQLSVKYIDNKPALVIKHQFDGRLLNQNQIAGTLKLLNYLWRGKIILQTRKLHQGKAEPAEWKCFDGDKIIVS</sequence>
<dbReference type="InterPro" id="IPR007390">
    <property type="entry name" value="Spore_V_R"/>
</dbReference>